<evidence type="ECO:0000313" key="2">
    <source>
        <dbReference type="WBParaSite" id="mrna-Wban_07075"/>
    </source>
</evidence>
<sequence length="89" mass="10795">MWLNVIDEPTIFLNTFTKGKRRKQFMEGWVEFKKSGKTSSCVSLHGGRWKTTNGFKRIHLVEKLNFEHRIEQQRMRVEIAQAKHRRRFF</sequence>
<reference evidence="1" key="2">
    <citation type="journal article" date="2016" name="Mol. Ecol.">
        <title>Population genomics of the filarial nematode parasite Wuchereria bancrofti from mosquitoes.</title>
        <authorList>
            <person name="Small S.T."/>
            <person name="Reimer L.J."/>
            <person name="Tisch D.J."/>
            <person name="King C.L."/>
            <person name="Christensen B.M."/>
            <person name="Siba P.M."/>
            <person name="Kazura J.W."/>
            <person name="Serre D."/>
            <person name="Zimmerman P.A."/>
        </authorList>
    </citation>
    <scope>NUCLEOTIDE SEQUENCE</scope>
    <source>
        <strain evidence="1">pt0022</strain>
    </source>
</reference>
<dbReference type="AlphaFoldDB" id="A0AAF5PXL2"/>
<reference evidence="1" key="1">
    <citation type="submission" date="2015-03" db="EMBL/GenBank/DDBJ databases">
        <title>Wuchereria bancrofti Genome Sequencing Papua New Guinea Strain.</title>
        <authorList>
            <person name="Small S.T."/>
            <person name="Serre D."/>
            <person name="Zimmerman P.A."/>
        </authorList>
    </citation>
    <scope>NUCLEOTIDE SEQUENCE [LARGE SCALE GENOMIC DNA]</scope>
    <source>
        <strain evidence="1">pt0022</strain>
    </source>
</reference>
<dbReference type="WBParaSite" id="mrna-Wban_07075">
    <property type="protein sequence ID" value="mrna-Wban_07075"/>
    <property type="gene ID" value="Wban_07075"/>
</dbReference>
<proteinExistence type="predicted"/>
<accession>A0AAF5PXL2</accession>
<dbReference type="Proteomes" id="UP000093561">
    <property type="component" value="Unassembled WGS sequence"/>
</dbReference>
<organism evidence="1 2">
    <name type="scientific">Wuchereria bancrofti</name>
    <dbReference type="NCBI Taxonomy" id="6293"/>
    <lineage>
        <taxon>Eukaryota</taxon>
        <taxon>Metazoa</taxon>
        <taxon>Ecdysozoa</taxon>
        <taxon>Nematoda</taxon>
        <taxon>Chromadorea</taxon>
        <taxon>Rhabditida</taxon>
        <taxon>Spirurina</taxon>
        <taxon>Spiruromorpha</taxon>
        <taxon>Filarioidea</taxon>
        <taxon>Onchocercidae</taxon>
        <taxon>Wuchereria</taxon>
    </lineage>
</organism>
<reference evidence="2" key="3">
    <citation type="submission" date="2024-02" db="UniProtKB">
        <authorList>
            <consortium name="WormBaseParasite"/>
        </authorList>
    </citation>
    <scope>IDENTIFICATION</scope>
    <source>
        <strain evidence="2">pt0022</strain>
    </source>
</reference>
<evidence type="ECO:0000313" key="1">
    <source>
        <dbReference type="Proteomes" id="UP000093561"/>
    </source>
</evidence>
<protein>
    <submittedName>
        <fullName evidence="2">Uncharacterized protein</fullName>
    </submittedName>
</protein>
<name>A0AAF5PXL2_WUCBA</name>